<keyword evidence="1" id="KW-0813">Transport</keyword>
<keyword evidence="5" id="KW-1185">Reference proteome</keyword>
<proteinExistence type="inferred from homology"/>
<keyword evidence="1" id="KW-0406">Ion transport</keyword>
<dbReference type="PANTHER" id="PTHR30221">
    <property type="entry name" value="SMALL-CONDUCTANCE MECHANOSENSITIVE CHANNEL"/>
    <property type="match status" value="1"/>
</dbReference>
<dbReference type="InterPro" id="IPR010920">
    <property type="entry name" value="LSM_dom_sf"/>
</dbReference>
<keyword evidence="1" id="KW-0812">Transmembrane</keyword>
<evidence type="ECO:0000313" key="4">
    <source>
        <dbReference type="EMBL" id="MDH5832376.1"/>
    </source>
</evidence>
<name>A0ABT6JNW5_9GAMM</name>
<dbReference type="InterPro" id="IPR006685">
    <property type="entry name" value="MscS_channel_2nd"/>
</dbReference>
<comment type="subcellular location">
    <subcellularLocation>
        <location evidence="1">Cell inner membrane</location>
        <topology evidence="1">Multi-pass membrane protein</topology>
    </subcellularLocation>
</comment>
<protein>
    <recommendedName>
        <fullName evidence="1">Small-conductance mechanosensitive channel</fullName>
    </recommendedName>
</protein>
<feature type="domain" description="Mechanosensitive ion channel MscS" evidence="3">
    <location>
        <begin position="105"/>
        <end position="174"/>
    </location>
</feature>
<feature type="region of interest" description="Disordered" evidence="2">
    <location>
        <begin position="180"/>
        <end position="216"/>
    </location>
</feature>
<keyword evidence="1" id="KW-1133">Transmembrane helix</keyword>
<accession>A0ABT6JNW5</accession>
<keyword evidence="1" id="KW-1003">Cell membrane</keyword>
<feature type="transmembrane region" description="Helical" evidence="1">
    <location>
        <begin position="57"/>
        <end position="79"/>
    </location>
</feature>
<evidence type="ECO:0000259" key="3">
    <source>
        <dbReference type="Pfam" id="PF00924"/>
    </source>
</evidence>
<dbReference type="InterPro" id="IPR045275">
    <property type="entry name" value="MscS_archaea/bacteria_type"/>
</dbReference>
<evidence type="ECO:0000256" key="1">
    <source>
        <dbReference type="RuleBase" id="RU369025"/>
    </source>
</evidence>
<comment type="similarity">
    <text evidence="1">Belongs to the MscS (TC 1.A.23) family.</text>
</comment>
<keyword evidence="1" id="KW-0407">Ion channel</keyword>
<dbReference type="Gene3D" id="1.10.287.1260">
    <property type="match status" value="1"/>
</dbReference>
<dbReference type="Proteomes" id="UP001156873">
    <property type="component" value="Unassembled WGS sequence"/>
</dbReference>
<dbReference type="PANTHER" id="PTHR30221:SF8">
    <property type="entry name" value="SMALL-CONDUCTANCE MECHANOSENSITIVE CHANNEL"/>
    <property type="match status" value="1"/>
</dbReference>
<comment type="caution">
    <text evidence="4">The sequence shown here is derived from an EMBL/GenBank/DDBJ whole genome shotgun (WGS) entry which is preliminary data.</text>
</comment>
<evidence type="ECO:0000313" key="5">
    <source>
        <dbReference type="Proteomes" id="UP001156873"/>
    </source>
</evidence>
<evidence type="ECO:0000256" key="2">
    <source>
        <dbReference type="SAM" id="MobiDB-lite"/>
    </source>
</evidence>
<feature type="transmembrane region" description="Helical" evidence="1">
    <location>
        <begin position="91"/>
        <end position="117"/>
    </location>
</feature>
<organism evidence="4 5">
    <name type="scientific">Luteimonas kalidii</name>
    <dbReference type="NCBI Taxonomy" id="3042025"/>
    <lineage>
        <taxon>Bacteria</taxon>
        <taxon>Pseudomonadati</taxon>
        <taxon>Pseudomonadota</taxon>
        <taxon>Gammaproteobacteria</taxon>
        <taxon>Lysobacterales</taxon>
        <taxon>Lysobacteraceae</taxon>
        <taxon>Luteimonas</taxon>
    </lineage>
</organism>
<comment type="subunit">
    <text evidence="1">Homoheptamer.</text>
</comment>
<comment type="caution">
    <text evidence="1">Lacks conserved residue(s) required for the propagation of feature annotation.</text>
</comment>
<reference evidence="4 5" key="1">
    <citation type="submission" date="2023-04" db="EMBL/GenBank/DDBJ databases">
        <title>Luteimonas sp. M1R5S59.</title>
        <authorList>
            <person name="Sun J.-Q."/>
        </authorList>
    </citation>
    <scope>NUCLEOTIDE SEQUENCE [LARGE SCALE GENOMIC DNA]</scope>
    <source>
        <strain evidence="4 5">M1R5S59</strain>
    </source>
</reference>
<dbReference type="RefSeq" id="WP_280576552.1">
    <property type="nucleotide sequence ID" value="NZ_JARXRO010000001.1"/>
</dbReference>
<dbReference type="SUPFAM" id="SSF50182">
    <property type="entry name" value="Sm-like ribonucleoproteins"/>
    <property type="match status" value="1"/>
</dbReference>
<feature type="transmembrane region" description="Helical" evidence="1">
    <location>
        <begin position="12"/>
        <end position="36"/>
    </location>
</feature>
<dbReference type="EMBL" id="JARXRO010000001">
    <property type="protein sequence ID" value="MDH5832376.1"/>
    <property type="molecule type" value="Genomic_DNA"/>
</dbReference>
<keyword evidence="1" id="KW-0997">Cell inner membrane</keyword>
<comment type="function">
    <text evidence="1">Mechanosensitive channel that participates in the regulation of osmotic pressure changes within the cell, opening in response to stretch forces in the membrane lipid bilayer, without the need for other proteins. Contributes to normal resistance to hypoosmotic shock. Forms an ion channel of 1.0 nanosiemens conductance with a slight preference for anions.</text>
</comment>
<keyword evidence="1" id="KW-0472">Membrane</keyword>
<gene>
    <name evidence="4" type="ORF">QFW81_00315</name>
</gene>
<dbReference type="Pfam" id="PF00924">
    <property type="entry name" value="MS_channel_2nd"/>
    <property type="match status" value="1"/>
</dbReference>
<sequence length="216" mass="23286">MKAHLPPWLHAWLAEITLGLHVLGIVLAALLLRWLARRLVNRVHRRYDLPIQVVVTARRLSSFVIGFAALLLVLERFGVSGSVLWTAFTGFAAVAAVAFFAAWSVLTNVFCSLLLLLTRPFRLLDHIEVLENGERAGFAGRVVDMNLIFVTLEETHPAGGESLLRVPNSLFFQRATRRWRGEPVPQPPNGRSGDDGGSSASGAGGGGGGAAAASFP</sequence>